<dbReference type="Pfam" id="PF00076">
    <property type="entry name" value="RRM_1"/>
    <property type="match status" value="1"/>
</dbReference>
<dbReference type="InterPro" id="IPR035979">
    <property type="entry name" value="RBD_domain_sf"/>
</dbReference>
<keyword evidence="1 2" id="KW-0694">RNA-binding</keyword>
<gene>
    <name evidence="4" type="ORF">LAZ67_16001184</name>
</gene>
<keyword evidence="5" id="KW-1185">Reference proteome</keyword>
<dbReference type="InterPro" id="IPR000504">
    <property type="entry name" value="RRM_dom"/>
</dbReference>
<dbReference type="PANTHER" id="PTHR48025:SF26">
    <property type="entry name" value="HETEROGENEOUS NUCLEAR RIBONUCLEOPROTEIN M-RELATED"/>
    <property type="match status" value="1"/>
</dbReference>
<dbReference type="SUPFAM" id="SSF54928">
    <property type="entry name" value="RNA-binding domain, RBD"/>
    <property type="match status" value="1"/>
</dbReference>
<evidence type="ECO:0000256" key="1">
    <source>
        <dbReference type="ARBA" id="ARBA00022884"/>
    </source>
</evidence>
<protein>
    <recommendedName>
        <fullName evidence="3">RRM domain-containing protein</fullName>
    </recommendedName>
</protein>
<feature type="domain" description="RRM" evidence="3">
    <location>
        <begin position="5"/>
        <end position="75"/>
    </location>
</feature>
<dbReference type="Gene3D" id="3.30.70.330">
    <property type="match status" value="1"/>
</dbReference>
<name>A0ABY6LC34_9ARAC</name>
<sequence length="218" mass="24029">MPCRTKIFVGRLPDGCKNGELQALFEKYGTVTECDVINKYGFVHMKSSEEADAAIKALHNSSFMGSNITVEQSHSKLHLEPGAPGRARGDQLSNGYQPSLGPRNGFGPRGGFMNGGGGLWWTPLTLAIEADTKAHPVIRTTKGTGSAPDLTRWHMSAEAHLCRRLHPKGMICTAADPLPPDDLYSRRPSYEYGSGYDYDRHHPALPSDYLYSRRSPPW</sequence>
<dbReference type="InterPro" id="IPR050502">
    <property type="entry name" value="Euk_RNA-bind_prot"/>
</dbReference>
<dbReference type="InterPro" id="IPR012677">
    <property type="entry name" value="Nucleotide-bd_a/b_plait_sf"/>
</dbReference>
<dbReference type="PROSITE" id="PS50102">
    <property type="entry name" value="RRM"/>
    <property type="match status" value="1"/>
</dbReference>
<dbReference type="PANTHER" id="PTHR48025">
    <property type="entry name" value="OS02G0815200 PROTEIN"/>
    <property type="match status" value="1"/>
</dbReference>
<accession>A0ABY6LC34</accession>
<reference evidence="4 5" key="1">
    <citation type="submission" date="2022-01" db="EMBL/GenBank/DDBJ databases">
        <title>A chromosomal length assembly of Cordylochernes scorpioides.</title>
        <authorList>
            <person name="Zeh D."/>
            <person name="Zeh J."/>
        </authorList>
    </citation>
    <scope>NUCLEOTIDE SEQUENCE [LARGE SCALE GENOMIC DNA]</scope>
    <source>
        <strain evidence="4">IN4F17</strain>
        <tissue evidence="4">Whole Body</tissue>
    </source>
</reference>
<dbReference type="CDD" id="cd12343">
    <property type="entry name" value="RRM1_2_CoAA_like"/>
    <property type="match status" value="1"/>
</dbReference>
<evidence type="ECO:0000313" key="4">
    <source>
        <dbReference type="EMBL" id="UYV78399.1"/>
    </source>
</evidence>
<dbReference type="SMART" id="SM00360">
    <property type="entry name" value="RRM"/>
    <property type="match status" value="1"/>
</dbReference>
<evidence type="ECO:0000259" key="3">
    <source>
        <dbReference type="PROSITE" id="PS50102"/>
    </source>
</evidence>
<evidence type="ECO:0000256" key="2">
    <source>
        <dbReference type="PROSITE-ProRule" id="PRU00176"/>
    </source>
</evidence>
<dbReference type="Proteomes" id="UP001235939">
    <property type="component" value="Chromosome 16"/>
</dbReference>
<organism evidence="4 5">
    <name type="scientific">Cordylochernes scorpioides</name>
    <dbReference type="NCBI Taxonomy" id="51811"/>
    <lineage>
        <taxon>Eukaryota</taxon>
        <taxon>Metazoa</taxon>
        <taxon>Ecdysozoa</taxon>
        <taxon>Arthropoda</taxon>
        <taxon>Chelicerata</taxon>
        <taxon>Arachnida</taxon>
        <taxon>Pseudoscorpiones</taxon>
        <taxon>Cheliferoidea</taxon>
        <taxon>Chernetidae</taxon>
        <taxon>Cordylochernes</taxon>
    </lineage>
</organism>
<evidence type="ECO:0000313" key="5">
    <source>
        <dbReference type="Proteomes" id="UP001235939"/>
    </source>
</evidence>
<proteinExistence type="predicted"/>
<dbReference type="EMBL" id="CP092878">
    <property type="protein sequence ID" value="UYV78399.1"/>
    <property type="molecule type" value="Genomic_DNA"/>
</dbReference>